<dbReference type="Gene3D" id="2.60.200.20">
    <property type="match status" value="1"/>
</dbReference>
<dbReference type="Pfam" id="PF00498">
    <property type="entry name" value="FHA"/>
    <property type="match status" value="1"/>
</dbReference>
<dbReference type="CDD" id="cd19856">
    <property type="entry name" value="DSRM_Kanadaptin"/>
    <property type="match status" value="1"/>
</dbReference>
<name>A0A226EUR7_FOLCA</name>
<proteinExistence type="predicted"/>
<dbReference type="OMA" id="IHSTHGC"/>
<evidence type="ECO:0000313" key="5">
    <source>
        <dbReference type="Proteomes" id="UP000198287"/>
    </source>
</evidence>
<evidence type="ECO:0000256" key="1">
    <source>
        <dbReference type="SAM" id="Coils"/>
    </source>
</evidence>
<evidence type="ECO:0000259" key="3">
    <source>
        <dbReference type="PROSITE" id="PS50006"/>
    </source>
</evidence>
<organism evidence="4 5">
    <name type="scientific">Folsomia candida</name>
    <name type="common">Springtail</name>
    <dbReference type="NCBI Taxonomy" id="158441"/>
    <lineage>
        <taxon>Eukaryota</taxon>
        <taxon>Metazoa</taxon>
        <taxon>Ecdysozoa</taxon>
        <taxon>Arthropoda</taxon>
        <taxon>Hexapoda</taxon>
        <taxon>Collembola</taxon>
        <taxon>Entomobryomorpha</taxon>
        <taxon>Isotomoidea</taxon>
        <taxon>Isotomidae</taxon>
        <taxon>Proisotominae</taxon>
        <taxon>Folsomia</taxon>
    </lineage>
</organism>
<dbReference type="InterPro" id="IPR008984">
    <property type="entry name" value="SMAD_FHA_dom_sf"/>
</dbReference>
<feature type="compositionally biased region" description="Polar residues" evidence="2">
    <location>
        <begin position="591"/>
        <end position="607"/>
    </location>
</feature>
<feature type="compositionally biased region" description="Basic residues" evidence="2">
    <location>
        <begin position="686"/>
        <end position="697"/>
    </location>
</feature>
<evidence type="ECO:0000256" key="2">
    <source>
        <dbReference type="SAM" id="MobiDB-lite"/>
    </source>
</evidence>
<dbReference type="EMBL" id="LNIX01000002">
    <property type="protein sequence ID" value="OXA60970.1"/>
    <property type="molecule type" value="Genomic_DNA"/>
</dbReference>
<protein>
    <submittedName>
        <fullName evidence="4">Kanadaptin</fullName>
    </submittedName>
</protein>
<dbReference type="OrthoDB" id="433755at2759"/>
<dbReference type="AlphaFoldDB" id="A0A226EUR7"/>
<dbReference type="Proteomes" id="UP000198287">
    <property type="component" value="Unassembled WGS sequence"/>
</dbReference>
<evidence type="ECO:0000313" key="4">
    <source>
        <dbReference type="EMBL" id="OXA60970.1"/>
    </source>
</evidence>
<comment type="caution">
    <text evidence="4">The sequence shown here is derived from an EMBL/GenBank/DDBJ whole genome shotgun (WGS) entry which is preliminary data.</text>
</comment>
<keyword evidence="5" id="KW-1185">Reference proteome</keyword>
<gene>
    <name evidence="4" type="ORF">Fcan01_05195</name>
</gene>
<dbReference type="CDD" id="cd22677">
    <property type="entry name" value="FHA_Kanadaptin"/>
    <property type="match status" value="1"/>
</dbReference>
<dbReference type="PANTHER" id="PTHR23308">
    <property type="entry name" value="NUCLEAR INHIBITOR OF PROTEIN PHOSPHATASE-1"/>
    <property type="match status" value="1"/>
</dbReference>
<dbReference type="InterPro" id="IPR000253">
    <property type="entry name" value="FHA_dom"/>
</dbReference>
<feature type="compositionally biased region" description="Basic and acidic residues" evidence="2">
    <location>
        <begin position="635"/>
        <end position="647"/>
    </location>
</feature>
<dbReference type="PROSITE" id="PS50006">
    <property type="entry name" value="FHA_DOMAIN"/>
    <property type="match status" value="1"/>
</dbReference>
<keyword evidence="1" id="KW-0175">Coiled coil</keyword>
<feature type="coiled-coil region" evidence="1">
    <location>
        <begin position="440"/>
        <end position="510"/>
    </location>
</feature>
<sequence length="735" mass="82152">MAGEFKMPELLPTSKPKKSLEEQPSLVTSSSEEEKVPSSTTVDSSEELSSKTEIIQSSIHHKSEIPKSKEQLQQEKQAKYAEIISSLKYHPPDTVGATSADPRYSFEVLKTGTIVDRFKFSRLDNKGFYVVGRVPACDIVAENPTVSRTHAILQFITCPPEKKGGPGSKVGNGEAGVPDRTGLYLFDLNSTHGTFINKNQIFPCRYYRLHVGHVLKFGNSTRLYVLLGPSEDEEEESDKSVTELQTERLEKELARKKLEEQGLLIKGSDDGTDDDGCAWGMGEDAVEESDMRENPFAINFEQSETFDNPKKTLRGWFEREGYDLVYDCREKAPGQFICRINLPVDGPAGQPVFAEVDIKGKKKEAVHQSALQACQILDKYGVLRVSHTESKTKRKGKDWEDKDYYSSDEDTFLDRTGSVEKKREKRMKIAGKIEDTVETFQSLSAKANAIQSEIDSLQLQITKAQNVNTGDDDVDIDDYVKFLKTGATDVKKLKSKLREANDELKKVTKLLNIAKPASLPENLIGDKKSEVMMDVQQEITPKSGNSSSENKTGIKFNLSKPSISTIPVTRMELENSELEPLDGNSRVVPDSISSSNMGKNKNKQQVVVSGPRLPIKTLDKNKDELKSSPSQVSSKSKERIPLAKDMEETFDPQDLAKPTVKSPDQNSESSDDEDDNATASYPNLSKKNKKPRIRQKVKKEIKYDYDESDPKYSTWVPPTNQRGDGKTALNEKLGY</sequence>
<dbReference type="InterPro" id="IPR050923">
    <property type="entry name" value="Cell_Proc_Reg/RNA_Proc"/>
</dbReference>
<feature type="compositionally biased region" description="Basic and acidic residues" evidence="2">
    <location>
        <begin position="617"/>
        <end position="626"/>
    </location>
</feature>
<feature type="compositionally biased region" description="Basic and acidic residues" evidence="2">
    <location>
        <begin position="698"/>
        <end position="710"/>
    </location>
</feature>
<feature type="region of interest" description="Disordered" evidence="2">
    <location>
        <begin position="1"/>
        <end position="51"/>
    </location>
</feature>
<dbReference type="SMART" id="SM00240">
    <property type="entry name" value="FHA"/>
    <property type="match status" value="1"/>
</dbReference>
<dbReference type="SUPFAM" id="SSF49879">
    <property type="entry name" value="SMAD/FHA domain"/>
    <property type="match status" value="1"/>
</dbReference>
<feature type="domain" description="FHA" evidence="3">
    <location>
        <begin position="129"/>
        <end position="201"/>
    </location>
</feature>
<reference evidence="4 5" key="1">
    <citation type="submission" date="2015-12" db="EMBL/GenBank/DDBJ databases">
        <title>The genome of Folsomia candida.</title>
        <authorList>
            <person name="Faddeeva A."/>
            <person name="Derks M.F."/>
            <person name="Anvar Y."/>
            <person name="Smit S."/>
            <person name="Van Straalen N."/>
            <person name="Roelofs D."/>
        </authorList>
    </citation>
    <scope>NUCLEOTIDE SEQUENCE [LARGE SCALE GENOMIC DNA]</scope>
    <source>
        <strain evidence="4 5">VU population</strain>
        <tissue evidence="4">Whole body</tissue>
    </source>
</reference>
<accession>A0A226EUR7</accession>
<feature type="region of interest" description="Disordered" evidence="2">
    <location>
        <begin position="576"/>
        <end position="735"/>
    </location>
</feature>